<dbReference type="EMBL" id="VOBR01000016">
    <property type="protein sequence ID" value="TWP49235.1"/>
    <property type="molecule type" value="Genomic_DNA"/>
</dbReference>
<accession>A0A563EPG3</accession>
<dbReference type="Proteomes" id="UP000316639">
    <property type="component" value="Unassembled WGS sequence"/>
</dbReference>
<organism evidence="1 2">
    <name type="scientific">Lentzea tibetensis</name>
    <dbReference type="NCBI Taxonomy" id="2591470"/>
    <lineage>
        <taxon>Bacteria</taxon>
        <taxon>Bacillati</taxon>
        <taxon>Actinomycetota</taxon>
        <taxon>Actinomycetes</taxon>
        <taxon>Pseudonocardiales</taxon>
        <taxon>Pseudonocardiaceae</taxon>
        <taxon>Lentzea</taxon>
    </lineage>
</organism>
<evidence type="ECO:0000313" key="1">
    <source>
        <dbReference type="EMBL" id="TWP49235.1"/>
    </source>
</evidence>
<dbReference type="RefSeq" id="WP_146354708.1">
    <property type="nucleotide sequence ID" value="NZ_VOBR01000016.1"/>
</dbReference>
<gene>
    <name evidence="1" type="ORF">FKR81_24260</name>
</gene>
<keyword evidence="2" id="KW-1185">Reference proteome</keyword>
<proteinExistence type="predicted"/>
<name>A0A563EPG3_9PSEU</name>
<evidence type="ECO:0000313" key="2">
    <source>
        <dbReference type="Proteomes" id="UP000316639"/>
    </source>
</evidence>
<comment type="caution">
    <text evidence="1">The sequence shown here is derived from an EMBL/GenBank/DDBJ whole genome shotgun (WGS) entry which is preliminary data.</text>
</comment>
<dbReference type="AlphaFoldDB" id="A0A563EPG3"/>
<protein>
    <submittedName>
        <fullName evidence="1">Uncharacterized protein</fullName>
    </submittedName>
</protein>
<dbReference type="OrthoDB" id="3825591at2"/>
<sequence>MAEAITDRHVVAVLRPFVRASGPLVDRLRESNPFGLRDSELEGLLGKLATIKAPGTAAWAAMSVEDRDEWWINRVGRFTALLASVPGIGGALADRLPIQDALGAAGQGLLLCALAGEHGFTSVEDRVRLLAWVLFERDVDPTPREPDEDARTEELKVEGGTMKAVARTVWKLGRMLWGLGDELGKRPQGRLHHKALGMLPVVGLVGDYLGERSALRKVRTRALQWFDGIQ</sequence>
<reference evidence="1 2" key="1">
    <citation type="submission" date="2019-07" db="EMBL/GenBank/DDBJ databases">
        <title>Lentzea xizangensis sp. nov., isolated from Qinghai-Tibetan Plateau Soils.</title>
        <authorList>
            <person name="Huang J."/>
        </authorList>
    </citation>
    <scope>NUCLEOTIDE SEQUENCE [LARGE SCALE GENOMIC DNA]</scope>
    <source>
        <strain evidence="1 2">FXJ1.1311</strain>
    </source>
</reference>